<dbReference type="EMBL" id="VIIS01001938">
    <property type="protein sequence ID" value="KAF0290651.1"/>
    <property type="molecule type" value="Genomic_DNA"/>
</dbReference>
<dbReference type="GO" id="GO:0005783">
    <property type="term" value="C:endoplasmic reticulum"/>
    <property type="evidence" value="ECO:0007669"/>
    <property type="project" value="TreeGrafter"/>
</dbReference>
<evidence type="ECO:0000256" key="2">
    <source>
        <dbReference type="ARBA" id="ARBA00022832"/>
    </source>
</evidence>
<accession>A0A6A4VMY6</accession>
<dbReference type="Pfam" id="PF00501">
    <property type="entry name" value="AMP-binding"/>
    <property type="match status" value="2"/>
</dbReference>
<feature type="domain" description="AMP-dependent synthetase/ligase" evidence="4">
    <location>
        <begin position="103"/>
        <end position="360"/>
    </location>
</feature>
<feature type="domain" description="AMP-dependent synthetase/ligase" evidence="4">
    <location>
        <begin position="27"/>
        <end position="102"/>
    </location>
</feature>
<organism evidence="5 6">
    <name type="scientific">Amphibalanus amphitrite</name>
    <name type="common">Striped barnacle</name>
    <name type="synonym">Balanus amphitrite</name>
    <dbReference type="NCBI Taxonomy" id="1232801"/>
    <lineage>
        <taxon>Eukaryota</taxon>
        <taxon>Metazoa</taxon>
        <taxon>Ecdysozoa</taxon>
        <taxon>Arthropoda</taxon>
        <taxon>Crustacea</taxon>
        <taxon>Multicrustacea</taxon>
        <taxon>Cirripedia</taxon>
        <taxon>Thoracica</taxon>
        <taxon>Thoracicalcarea</taxon>
        <taxon>Balanomorpha</taxon>
        <taxon>Balanoidea</taxon>
        <taxon>Balanidae</taxon>
        <taxon>Amphibalaninae</taxon>
        <taxon>Amphibalanus</taxon>
    </lineage>
</organism>
<dbReference type="Proteomes" id="UP000440578">
    <property type="component" value="Unassembled WGS sequence"/>
</dbReference>
<dbReference type="GO" id="GO:0004467">
    <property type="term" value="F:long-chain fatty acid-CoA ligase activity"/>
    <property type="evidence" value="ECO:0007669"/>
    <property type="project" value="UniProtKB-EC"/>
</dbReference>
<sequence length="537" mass="58922">MLTLHPSRPPPGPPHNGPCIGWREGTGPYQWLHYNESLLRARNFAAGLIASGLTPGQKTSVGMLMQNRPEWTLVEQGCYCFSIITVPLYDALGEDTCAYVIDKPPRPEDTATICFTAGTGDTPRGIVLTHANVASAVHALLLQLDSCAPNSGDVLMSYLPLAHMLERICEAVLFSQGGCVGYWSGDLHDLPSDLSALRPTVVPMVPRQLNRLKDRAVAWAAGSGLRRRLLKWALSAKQAEVDRSIVRNDSIWDRLVLRPTRASLGGRVRLVVVGSAPTAPAVLNFARCALGCTVLEGYGQTECSGACTLTVPGDMRPGQVGPPLACCDVKLVDVPDMGYYTVCGEGEVCIRGSNVFKGYFGDPARTDEVLDKQGWLHTGDIGQWTKHGTLRIIDRRKHMFKLAQGEYVSPERVEAVYLRSRYISQLLVHGDSLKSCVVAVVVPEVAELKAWAATTGLRGTLSVLCQTQAVKDMILADMDRLATEARLKGFEQVKDIYLHPDRFSAQNSLLTAGQKPRRPEMRRYFKPQLDDLYAKLR</sequence>
<dbReference type="OrthoDB" id="1700726at2759"/>
<keyword evidence="2" id="KW-0276">Fatty acid metabolism</keyword>
<keyword evidence="6" id="KW-1185">Reference proteome</keyword>
<dbReference type="EC" id="6.2.1.3" evidence="3"/>
<dbReference type="AlphaFoldDB" id="A0A6A4VMY6"/>
<dbReference type="Gene3D" id="3.40.50.12780">
    <property type="entry name" value="N-terminal domain of ligase-like"/>
    <property type="match status" value="2"/>
</dbReference>
<name>A0A6A4VMY6_AMPAM</name>
<comment type="caution">
    <text evidence="5">The sequence shown here is derived from an EMBL/GenBank/DDBJ whole genome shotgun (WGS) entry which is preliminary data.</text>
</comment>
<proteinExistence type="predicted"/>
<dbReference type="InterPro" id="IPR000873">
    <property type="entry name" value="AMP-dep_synth/lig_dom"/>
</dbReference>
<evidence type="ECO:0000256" key="1">
    <source>
        <dbReference type="ARBA" id="ARBA00022598"/>
    </source>
</evidence>
<evidence type="ECO:0000313" key="5">
    <source>
        <dbReference type="EMBL" id="KAF0290651.1"/>
    </source>
</evidence>
<dbReference type="PANTHER" id="PTHR43272">
    <property type="entry name" value="LONG-CHAIN-FATTY-ACID--COA LIGASE"/>
    <property type="match status" value="1"/>
</dbReference>
<evidence type="ECO:0000256" key="3">
    <source>
        <dbReference type="ARBA" id="ARBA00026121"/>
    </source>
</evidence>
<dbReference type="SUPFAM" id="SSF56801">
    <property type="entry name" value="Acetyl-CoA synthetase-like"/>
    <property type="match status" value="1"/>
</dbReference>
<dbReference type="InterPro" id="IPR042099">
    <property type="entry name" value="ANL_N_sf"/>
</dbReference>
<dbReference type="GO" id="GO:0016020">
    <property type="term" value="C:membrane"/>
    <property type="evidence" value="ECO:0007669"/>
    <property type="project" value="TreeGrafter"/>
</dbReference>
<evidence type="ECO:0000259" key="4">
    <source>
        <dbReference type="Pfam" id="PF00501"/>
    </source>
</evidence>
<keyword evidence="2" id="KW-0443">Lipid metabolism</keyword>
<protein>
    <recommendedName>
        <fullName evidence="3">long-chain-fatty-acid--CoA ligase</fullName>
        <ecNumber evidence="3">6.2.1.3</ecNumber>
    </recommendedName>
</protein>
<evidence type="ECO:0000313" key="6">
    <source>
        <dbReference type="Proteomes" id="UP000440578"/>
    </source>
</evidence>
<gene>
    <name evidence="5" type="primary">Acsl5</name>
    <name evidence="5" type="ORF">FJT64_011179</name>
</gene>
<keyword evidence="1 5" id="KW-0436">Ligase</keyword>
<reference evidence="5 6" key="1">
    <citation type="submission" date="2019-07" db="EMBL/GenBank/DDBJ databases">
        <title>Draft genome assembly of a fouling barnacle, Amphibalanus amphitrite (Darwin, 1854): The first reference genome for Thecostraca.</title>
        <authorList>
            <person name="Kim W."/>
        </authorList>
    </citation>
    <scope>NUCLEOTIDE SEQUENCE [LARGE SCALE GENOMIC DNA]</scope>
    <source>
        <strain evidence="5">SNU_AA5</strain>
        <tissue evidence="5">Soma without cirri and trophi</tissue>
    </source>
</reference>
<dbReference type="PANTHER" id="PTHR43272:SF107">
    <property type="entry name" value="LONG-CHAIN-FATTY-ACID--COA LIGASE 5"/>
    <property type="match status" value="1"/>
</dbReference>